<dbReference type="Proteomes" id="UP001337305">
    <property type="component" value="Unassembled WGS sequence"/>
</dbReference>
<proteinExistence type="predicted"/>
<sequence length="367" mass="42530">MLYSALKNDNSISVNHDKDYLLNFPVIDDKTAYTYLEYFDSVLNPISSHKIYPDKNIHRKNTTFLNVSLYNNKTYILHSLIDEEGSNYYQLIEFKDGKTRDLNLPIQEGLYQLINVKISKENYIISGLFSKQKKGAFEGFSYYNVNLDTLEITSNKLSNFINEDARKYFIGFFKNNRSIDIKDIFIDQDKNTYLIGQFYSIRKQYVPVGIPIASFATAGFTAFITYNPLSISYKVYDDILISKIDSKGTLIWDNIFELEKTEKIKSKSNKKDSSYYAFLQNNQLNFLMNGFINLDKDRLIMKQDKRNSKTNFYNIIVKPDGTIIPKIIFSNADSDVLFRAEGTVKSNNTIFNLGQGNMKKQLMKLSL</sequence>
<organism evidence="1 2">
    <name type="scientific">Flavivirga spongiicola</name>
    <dbReference type="NCBI Taxonomy" id="421621"/>
    <lineage>
        <taxon>Bacteria</taxon>
        <taxon>Pseudomonadati</taxon>
        <taxon>Bacteroidota</taxon>
        <taxon>Flavobacteriia</taxon>
        <taxon>Flavobacteriales</taxon>
        <taxon>Flavobacteriaceae</taxon>
        <taxon>Flavivirga</taxon>
    </lineage>
</organism>
<name>A0ABU7XQW8_9FLAO</name>
<protein>
    <recommendedName>
        <fullName evidence="3">DUF4221 domain-containing protein</fullName>
    </recommendedName>
</protein>
<evidence type="ECO:0000313" key="2">
    <source>
        <dbReference type="Proteomes" id="UP001337305"/>
    </source>
</evidence>
<evidence type="ECO:0000313" key="1">
    <source>
        <dbReference type="EMBL" id="MEF3833093.1"/>
    </source>
</evidence>
<dbReference type="EMBL" id="JAODOP010000004">
    <property type="protein sequence ID" value="MEF3833093.1"/>
    <property type="molecule type" value="Genomic_DNA"/>
</dbReference>
<reference evidence="1 2" key="1">
    <citation type="submission" date="2022-09" db="EMBL/GenBank/DDBJ databases">
        <title>Genome sequencing of Flavivirga sp. MEBiC05379.</title>
        <authorList>
            <person name="Oh H.-M."/>
            <person name="Kwon K.K."/>
            <person name="Park M.J."/>
            <person name="Yang S.-H."/>
        </authorList>
    </citation>
    <scope>NUCLEOTIDE SEQUENCE [LARGE SCALE GENOMIC DNA]</scope>
    <source>
        <strain evidence="1 2">MEBiC05379</strain>
    </source>
</reference>
<comment type="caution">
    <text evidence="1">The sequence shown here is derived from an EMBL/GenBank/DDBJ whole genome shotgun (WGS) entry which is preliminary data.</text>
</comment>
<gene>
    <name evidence="1" type="ORF">N1F79_08120</name>
</gene>
<accession>A0ABU7XQW8</accession>
<keyword evidence="2" id="KW-1185">Reference proteome</keyword>
<evidence type="ECO:0008006" key="3">
    <source>
        <dbReference type="Google" id="ProtNLM"/>
    </source>
</evidence>
<dbReference type="RefSeq" id="WP_303305442.1">
    <property type="nucleotide sequence ID" value="NZ_JAODOP010000004.1"/>
</dbReference>